<dbReference type="PRINTS" id="PR00723">
    <property type="entry name" value="SUBTILISIN"/>
</dbReference>
<keyword evidence="3 5" id="KW-0378">Hydrolase</keyword>
<evidence type="ECO:0000256" key="2">
    <source>
        <dbReference type="ARBA" id="ARBA00022670"/>
    </source>
</evidence>
<feature type="region of interest" description="Disordered" evidence="6">
    <location>
        <begin position="1"/>
        <end position="32"/>
    </location>
</feature>
<accession>A0A395N1V8</accession>
<feature type="region of interest" description="Disordered" evidence="6">
    <location>
        <begin position="272"/>
        <end position="353"/>
    </location>
</feature>
<dbReference type="AlphaFoldDB" id="A0A395N1V8"/>
<evidence type="ECO:0000313" key="9">
    <source>
        <dbReference type="Proteomes" id="UP000265631"/>
    </source>
</evidence>
<protein>
    <submittedName>
        <fullName evidence="8">Intracellular serine protease</fullName>
    </submittedName>
</protein>
<proteinExistence type="inferred from homology"/>
<evidence type="ECO:0000256" key="3">
    <source>
        <dbReference type="ARBA" id="ARBA00022801"/>
    </source>
</evidence>
<reference evidence="8 9" key="1">
    <citation type="journal article" date="2018" name="PLoS Pathog.">
        <title>Evolution of structural diversity of trichothecenes, a family of toxins produced by plant pathogenic and entomopathogenic fungi.</title>
        <authorList>
            <person name="Proctor R.H."/>
            <person name="McCormick S.P."/>
            <person name="Kim H.S."/>
            <person name="Cardoza R.E."/>
            <person name="Stanley A.M."/>
            <person name="Lindo L."/>
            <person name="Kelly A."/>
            <person name="Brown D.W."/>
            <person name="Lee T."/>
            <person name="Vaughan M.M."/>
            <person name="Alexander N.J."/>
            <person name="Busman M."/>
            <person name="Gutierrez S."/>
        </authorList>
    </citation>
    <scope>NUCLEOTIDE SEQUENCE [LARGE SCALE GENOMIC DNA]</scope>
    <source>
        <strain evidence="8 9">NRRL 13405</strain>
    </source>
</reference>
<dbReference type="InterPro" id="IPR015500">
    <property type="entry name" value="Peptidase_S8_subtilisin-rel"/>
</dbReference>
<dbReference type="Pfam" id="PF00082">
    <property type="entry name" value="Peptidase_S8"/>
    <property type="match status" value="1"/>
</dbReference>
<name>A0A395N1V8_9HYPO</name>
<feature type="compositionally biased region" description="Acidic residues" evidence="6">
    <location>
        <begin position="13"/>
        <end position="25"/>
    </location>
</feature>
<dbReference type="Gene3D" id="1.25.40.20">
    <property type="entry name" value="Ankyrin repeat-containing domain"/>
    <property type="match status" value="1"/>
</dbReference>
<feature type="compositionally biased region" description="Basic and acidic residues" evidence="6">
    <location>
        <begin position="307"/>
        <end position="353"/>
    </location>
</feature>
<keyword evidence="4 5" id="KW-0720">Serine protease</keyword>
<dbReference type="PROSITE" id="PS51892">
    <property type="entry name" value="SUBTILASE"/>
    <property type="match status" value="1"/>
</dbReference>
<dbReference type="InterPro" id="IPR023827">
    <property type="entry name" value="Peptidase_S8_Asp-AS"/>
</dbReference>
<dbReference type="Proteomes" id="UP000265631">
    <property type="component" value="Unassembled WGS sequence"/>
</dbReference>
<dbReference type="SUPFAM" id="SSF52743">
    <property type="entry name" value="Subtilisin-like"/>
    <property type="match status" value="1"/>
</dbReference>
<feature type="compositionally biased region" description="Basic and acidic residues" evidence="6">
    <location>
        <begin position="272"/>
        <end position="297"/>
    </location>
</feature>
<keyword evidence="2 5" id="KW-0645">Protease</keyword>
<dbReference type="InterPro" id="IPR036770">
    <property type="entry name" value="Ankyrin_rpt-contain_sf"/>
</dbReference>
<dbReference type="PANTHER" id="PTHR43806">
    <property type="entry name" value="PEPTIDASE S8"/>
    <property type="match status" value="1"/>
</dbReference>
<feature type="active site" description="Charge relay system" evidence="5">
    <location>
        <position position="1002"/>
    </location>
</feature>
<dbReference type="GO" id="GO:0006508">
    <property type="term" value="P:proteolysis"/>
    <property type="evidence" value="ECO:0007669"/>
    <property type="project" value="UniProtKB-KW"/>
</dbReference>
<evidence type="ECO:0000256" key="5">
    <source>
        <dbReference type="PROSITE-ProRule" id="PRU01240"/>
    </source>
</evidence>
<feature type="region of interest" description="Disordered" evidence="6">
    <location>
        <begin position="405"/>
        <end position="436"/>
    </location>
</feature>
<dbReference type="GO" id="GO:0004252">
    <property type="term" value="F:serine-type endopeptidase activity"/>
    <property type="evidence" value="ECO:0007669"/>
    <property type="project" value="UniProtKB-UniRule"/>
</dbReference>
<evidence type="ECO:0000256" key="1">
    <source>
        <dbReference type="ARBA" id="ARBA00011073"/>
    </source>
</evidence>
<dbReference type="PROSITE" id="PS00136">
    <property type="entry name" value="SUBTILASE_ASP"/>
    <property type="match status" value="1"/>
</dbReference>
<gene>
    <name evidence="8" type="ORF">FIE12Z_1697</name>
</gene>
<feature type="active site" description="Charge relay system" evidence="5">
    <location>
        <position position="841"/>
    </location>
</feature>
<dbReference type="STRING" id="2594813.A0A395N1V8"/>
<organism evidence="8 9">
    <name type="scientific">Fusarium flagelliforme</name>
    <dbReference type="NCBI Taxonomy" id="2675880"/>
    <lineage>
        <taxon>Eukaryota</taxon>
        <taxon>Fungi</taxon>
        <taxon>Dikarya</taxon>
        <taxon>Ascomycota</taxon>
        <taxon>Pezizomycotina</taxon>
        <taxon>Sordariomycetes</taxon>
        <taxon>Hypocreomycetidae</taxon>
        <taxon>Hypocreales</taxon>
        <taxon>Nectriaceae</taxon>
        <taxon>Fusarium</taxon>
        <taxon>Fusarium incarnatum-equiseti species complex</taxon>
    </lineage>
</organism>
<comment type="similarity">
    <text evidence="1 5">Belongs to the peptidase S8 family.</text>
</comment>
<dbReference type="PANTHER" id="PTHR43806:SF58">
    <property type="entry name" value="ALKALINE PROTEASE 1-RELATED"/>
    <property type="match status" value="1"/>
</dbReference>
<feature type="domain" description="Peptidase S8/S53" evidence="7">
    <location>
        <begin position="795"/>
        <end position="1016"/>
    </location>
</feature>
<evidence type="ECO:0000259" key="7">
    <source>
        <dbReference type="Pfam" id="PF00082"/>
    </source>
</evidence>
<dbReference type="CDD" id="cd07491">
    <property type="entry name" value="Peptidases_S8_7"/>
    <property type="match status" value="1"/>
</dbReference>
<feature type="active site" description="Charge relay system" evidence="5">
    <location>
        <position position="803"/>
    </location>
</feature>
<sequence>MSDAEDRDLSRADEDEDDEDEDDDHDTALNDAINDMQATFNTPDPPQQEIDDFIKRHGDVVTQPWDNHGSFLHEIILRVSKKTKFTWGDPDHISPLVATLVAQYPQLLEAKNDESQTPLYQAIRAKKFTYKLVDCILRNSQEEHIQKALEFTFGVGPSLKTCLTIAFETLGEPGTPGKASTLSNLIMKASDKALGTCDGSGKSPFHYAVRYNQCSAARVLLIERLLDKDSRAVAKLRDVSHDAPLATFLDLQYTRKDDGMTYSVYTEHERTKSVFEAEEEERKEQESKTQDTLDRPPAKAPTISLPAKDKDPPKAPSREKGPKSTDDRDRGGKKPDTRKQAEPEVMNEHERLRQQLKEEERRQLERLQIGEENGYPPDLTLQLKGLSLGNHGDTNGETLSKIRTSQLKTSHAPNSPIKRVSTGSKGAETVKKSKKKTSAAKTLSADVLEKNSEKVRELLKLHYMRTRSIREVTYFLYGKNPKDVHISFDCYGLLSETHDEVFSKQFGENAKRGITFDKVLMYARFPVVKVIRTGRRAPKRRAKGRQDMEFFAEWLRGKGVERILTLQVREDDQDPHSDESIQIALRKFTVEHIDWQKPDLDPSVICETADIGKGEDKLTNELIKPRKDLRQLTLKWSGSNAALRAWSEPSGLPQMLDLRKIILDIPANSDLIDHRDWVKRNLKLFQIRLNQSLIASQPPKKDEDEEDHPTIEVVENWNDRRYETPTARKNVPKSAGIPDAADEHEWISQMERFSGPMRTLWEETLKESIDPFDSSSDEARRISSADSQILSTLRKDVVVALIDDGVDTLDPAFSNRFVEGKTFDYRGDGGVGQYYVSANGHGTDMARMILKVCPMASIYSIKLKTQPSIGGRHLTIDESSVAPAIEAALEKNADIISMSWTIPIPEEGTENRKRIDEVLKRACKQKVLMFCSSPDQKSQTKHYPSHYDRDKIFLIGAADDSGTLFNHAGQDNNFIFPGVNVNTSNRYSNDSTSIVQKSTGSSIATALSAGLAAMVTYCFKASALASVTTRIAQGRPPTASGTELVKPQDVDRIAHHDGLKRVFERIGTMDGGKFIAVWGVFRPATECLTDGKLSYEQKITHIMELCRDLMDRMDR</sequence>
<dbReference type="InterPro" id="IPR000209">
    <property type="entry name" value="Peptidase_S8/S53_dom"/>
</dbReference>
<evidence type="ECO:0000313" key="8">
    <source>
        <dbReference type="EMBL" id="RFN53950.1"/>
    </source>
</evidence>
<dbReference type="InterPro" id="IPR050131">
    <property type="entry name" value="Peptidase_S8_subtilisin-like"/>
</dbReference>
<evidence type="ECO:0000256" key="4">
    <source>
        <dbReference type="ARBA" id="ARBA00022825"/>
    </source>
</evidence>
<evidence type="ECO:0000256" key="6">
    <source>
        <dbReference type="SAM" id="MobiDB-lite"/>
    </source>
</evidence>
<keyword evidence="9" id="KW-1185">Reference proteome</keyword>
<comment type="caution">
    <text evidence="8">The sequence shown here is derived from an EMBL/GenBank/DDBJ whole genome shotgun (WGS) entry which is preliminary data.</text>
</comment>
<dbReference type="Gene3D" id="3.40.50.200">
    <property type="entry name" value="Peptidase S8/S53 domain"/>
    <property type="match status" value="1"/>
</dbReference>
<dbReference type="InterPro" id="IPR036852">
    <property type="entry name" value="Peptidase_S8/S53_dom_sf"/>
</dbReference>
<dbReference type="EMBL" id="PXXK01000033">
    <property type="protein sequence ID" value="RFN53950.1"/>
    <property type="molecule type" value="Genomic_DNA"/>
</dbReference>